<dbReference type="AlphaFoldDB" id="A0A1I7ZKZ3"/>
<evidence type="ECO:0000256" key="1">
    <source>
        <dbReference type="SAM" id="Coils"/>
    </source>
</evidence>
<sequence length="386" mass="43955">MQNERLSGESESAEALQKRLDKMMALGERTRQQRVAIGAVEEVADRLVKTVAQTDAHERIALEQSQMLAEMKRRQKRLDDRVQRNVEELQKEMQKMDQMNVTAEQTRLKTDLENVVAETRELALQLSSQQPISADPQKLAEQLDAFEKLQQEVFAQEEAVMLTRAKVVDQLKRCPDGELREELEQELERLAAEWNPLMQGVKERKTLMEKVKTLADEMAIAQKEAKEAVEEDAKRLLEAKASAEDVEAEIENIAALQEALKKRKPQIEALKQLGTKLEMLAPGPDANRTCRAVENVSDDWERLQKDCKDAGRNAQRKNKLRLDFEKAVVEAEQLLAACRNHEIFAHCKNEEPEALANAILQAQGADDVLNKENVKTNCDSTSRRPW</sequence>
<dbReference type="Proteomes" id="UP000095287">
    <property type="component" value="Unplaced"/>
</dbReference>
<keyword evidence="1" id="KW-0175">Coiled coil</keyword>
<keyword evidence="2" id="KW-1185">Reference proteome</keyword>
<evidence type="ECO:0000313" key="3">
    <source>
        <dbReference type="WBParaSite" id="L893_g27475.t1"/>
    </source>
</evidence>
<dbReference type="SUPFAM" id="SSF46966">
    <property type="entry name" value="Spectrin repeat"/>
    <property type="match status" value="2"/>
</dbReference>
<protein>
    <submittedName>
        <fullName evidence="3">Glutamyl-tRNA reductase</fullName>
    </submittedName>
</protein>
<feature type="coiled-coil region" evidence="1">
    <location>
        <begin position="68"/>
        <end position="106"/>
    </location>
</feature>
<feature type="coiled-coil region" evidence="1">
    <location>
        <begin position="204"/>
        <end position="263"/>
    </location>
</feature>
<dbReference type="WBParaSite" id="L893_g27475.t1">
    <property type="protein sequence ID" value="L893_g27475.t1"/>
    <property type="gene ID" value="L893_g27475"/>
</dbReference>
<reference evidence="3" key="1">
    <citation type="submission" date="2016-11" db="UniProtKB">
        <authorList>
            <consortium name="WormBaseParasite"/>
        </authorList>
    </citation>
    <scope>IDENTIFICATION</scope>
</reference>
<dbReference type="Gene3D" id="1.20.58.60">
    <property type="match status" value="2"/>
</dbReference>
<organism evidence="2 3">
    <name type="scientific">Steinernema glaseri</name>
    <dbReference type="NCBI Taxonomy" id="37863"/>
    <lineage>
        <taxon>Eukaryota</taxon>
        <taxon>Metazoa</taxon>
        <taxon>Ecdysozoa</taxon>
        <taxon>Nematoda</taxon>
        <taxon>Chromadorea</taxon>
        <taxon>Rhabditida</taxon>
        <taxon>Tylenchina</taxon>
        <taxon>Panagrolaimomorpha</taxon>
        <taxon>Strongyloidoidea</taxon>
        <taxon>Steinernematidae</taxon>
        <taxon>Steinernema</taxon>
    </lineage>
</organism>
<proteinExistence type="predicted"/>
<accession>A0A1I7ZKZ3</accession>
<evidence type="ECO:0000313" key="2">
    <source>
        <dbReference type="Proteomes" id="UP000095287"/>
    </source>
</evidence>
<name>A0A1I7ZKZ3_9BILA</name>